<organism evidence="11 12">
    <name type="scientific">Tepiditoga spiralis</name>
    <dbReference type="NCBI Taxonomy" id="2108365"/>
    <lineage>
        <taxon>Bacteria</taxon>
        <taxon>Thermotogati</taxon>
        <taxon>Thermotogota</taxon>
        <taxon>Thermotogae</taxon>
        <taxon>Petrotogales</taxon>
        <taxon>Petrotogaceae</taxon>
        <taxon>Tepiditoga</taxon>
    </lineage>
</organism>
<dbReference type="HAMAP" id="MF_02090">
    <property type="entry name" value="NadE_glutamine_dep"/>
    <property type="match status" value="1"/>
</dbReference>
<dbReference type="GO" id="GO:0004359">
    <property type="term" value="F:glutaminase activity"/>
    <property type="evidence" value="ECO:0007669"/>
    <property type="project" value="InterPro"/>
</dbReference>
<comment type="similarity">
    <text evidence="9">Belongs to the NAD synthetase family.</text>
</comment>
<dbReference type="FunFam" id="3.40.50.620:FF:000106">
    <property type="entry name" value="Glutamine-dependent NAD(+) synthetase"/>
    <property type="match status" value="1"/>
</dbReference>
<evidence type="ECO:0000256" key="3">
    <source>
        <dbReference type="ARBA" id="ARBA00022598"/>
    </source>
</evidence>
<comment type="similarity">
    <text evidence="2 7 8">In the C-terminal section; belongs to the NAD synthetase family.</text>
</comment>
<dbReference type="InterPro" id="IPR036526">
    <property type="entry name" value="C-N_Hydrolase_sf"/>
</dbReference>
<comment type="pathway">
    <text evidence="1 7 8">Cofactor biosynthesis; NAD(+) biosynthesis; NAD(+) from deamido-NAD(+) (L-Gln route): step 1/1.</text>
</comment>
<feature type="binding site" evidence="7">
    <location>
        <position position="432"/>
    </location>
    <ligand>
        <name>deamido-NAD(+)</name>
        <dbReference type="ChEBI" id="CHEBI:58437"/>
        <note>ligand shared between two neighboring subunits</note>
    </ligand>
</feature>
<reference evidence="11 12" key="1">
    <citation type="submission" date="2018-06" db="EMBL/GenBank/DDBJ databases">
        <title>Genome sequencing of Oceanotoga sp. sy52.</title>
        <authorList>
            <person name="Mori K."/>
        </authorList>
    </citation>
    <scope>NUCLEOTIDE SEQUENCE [LARGE SCALE GENOMIC DNA]</scope>
    <source>
        <strain evidence="12">sy52</strain>
    </source>
</reference>
<dbReference type="Gene3D" id="3.60.110.10">
    <property type="entry name" value="Carbon-nitrogen hydrolase"/>
    <property type="match status" value="1"/>
</dbReference>
<evidence type="ECO:0000259" key="10">
    <source>
        <dbReference type="PROSITE" id="PS50263"/>
    </source>
</evidence>
<keyword evidence="4 7" id="KW-0547">Nucleotide-binding</keyword>
<dbReference type="Gene3D" id="3.40.50.620">
    <property type="entry name" value="HUPs"/>
    <property type="match status" value="1"/>
</dbReference>
<evidence type="ECO:0000256" key="2">
    <source>
        <dbReference type="ARBA" id="ARBA00007145"/>
    </source>
</evidence>
<dbReference type="PIRSF" id="PIRSF006630">
    <property type="entry name" value="NADS_GAT"/>
    <property type="match status" value="1"/>
</dbReference>
<sequence>MRVRIAISQINQIVGNYEENYKKIITSIEEAHNNKSDIIIFPELTLNGYPPEDLILKTQYLKKSKLYINKIIEYSKNKNILIAFGAVDWDVETYNSAFIVYNGQLISKYKKMFLPNYSVFDEKRYFIAGNTPTMIEFNDIKIGITICEDIWVPNGPALALAQNGANIILNLSASPFFKGKQSSKLEMLKTRASELSCWIAYCNLIGGQDEVVFDGGSAILNPYGEIMQQAPLFEETILYYDVDPYETTRANLREGKRKHYNNSVYNNIKIKSINHEVCKKEKLDQKNENLPDIYTQMYMAIKCGIKDYVKKNGFSKVVLGLSGGMDSAIVASIAVDALGKDNVFGIMMPSQYSSEGSIDDSKALAENLGIKTTIVPIKDIFDSFMEKLNKDFEGTEFNTTEENIQARIRGVINMAFSNKFGYMVLATGNKSESAVGYSTLYGDMAGGFSPIKDLYKTEVYKVAEKYNELHKSEIIPKNIFTKAPSAELRPDQKDQDSLPDYDTLDAILFRYIDREMSFDEIVEDNYDKNLVKFVIRLVDLNEYKRRQAAPGIKLTERSFGKDRRMPITNGYKVWKEGV</sequence>
<accession>A0A7G1G5L7</accession>
<dbReference type="InterPro" id="IPR003694">
    <property type="entry name" value="NAD_synthase"/>
</dbReference>
<feature type="binding site" evidence="7">
    <location>
        <position position="427"/>
    </location>
    <ligand>
        <name>ATP</name>
        <dbReference type="ChEBI" id="CHEBI:30616"/>
    </ligand>
</feature>
<dbReference type="Proteomes" id="UP000516361">
    <property type="component" value="Chromosome"/>
</dbReference>
<evidence type="ECO:0000256" key="4">
    <source>
        <dbReference type="ARBA" id="ARBA00022741"/>
    </source>
</evidence>
<feature type="domain" description="CN hydrolase" evidence="10">
    <location>
        <begin position="3"/>
        <end position="244"/>
    </location>
</feature>
<dbReference type="CDD" id="cd07570">
    <property type="entry name" value="GAT_Gln-NAD-synth"/>
    <property type="match status" value="1"/>
</dbReference>
<dbReference type="CDD" id="cd00553">
    <property type="entry name" value="NAD_synthase"/>
    <property type="match status" value="1"/>
</dbReference>
<evidence type="ECO:0000256" key="8">
    <source>
        <dbReference type="PIRNR" id="PIRNR006630"/>
    </source>
</evidence>
<feature type="binding site" evidence="7">
    <location>
        <position position="117"/>
    </location>
    <ligand>
        <name>L-glutamine</name>
        <dbReference type="ChEBI" id="CHEBI:58359"/>
    </ligand>
</feature>
<dbReference type="NCBIfam" id="NF010588">
    <property type="entry name" value="PRK13981.1"/>
    <property type="match status" value="1"/>
</dbReference>
<keyword evidence="6 7" id="KW-0520">NAD</keyword>
<keyword evidence="12" id="KW-1185">Reference proteome</keyword>
<dbReference type="InterPro" id="IPR022310">
    <property type="entry name" value="NAD/GMP_synthase"/>
</dbReference>
<dbReference type="Pfam" id="PF02540">
    <property type="entry name" value="NAD_synthase"/>
    <property type="match status" value="1"/>
</dbReference>
<dbReference type="InterPro" id="IPR014445">
    <property type="entry name" value="Gln-dep_NAD_synthase"/>
</dbReference>
<feature type="active site" description="For glutaminase activity" evidence="7">
    <location>
        <position position="111"/>
    </location>
</feature>
<dbReference type="EMBL" id="AP018712">
    <property type="protein sequence ID" value="BBE31878.1"/>
    <property type="molecule type" value="Genomic_DNA"/>
</dbReference>
<proteinExistence type="inferred from homology"/>
<dbReference type="PANTHER" id="PTHR23090:SF9">
    <property type="entry name" value="GLUTAMINE-DEPENDENT NAD(+) SYNTHETASE"/>
    <property type="match status" value="1"/>
</dbReference>
<evidence type="ECO:0000313" key="11">
    <source>
        <dbReference type="EMBL" id="BBE31878.1"/>
    </source>
</evidence>
<dbReference type="PANTHER" id="PTHR23090">
    <property type="entry name" value="NH 3 /GLUTAMINE-DEPENDENT NAD + SYNTHETASE"/>
    <property type="match status" value="1"/>
</dbReference>
<feature type="binding site" evidence="7">
    <location>
        <begin position="320"/>
        <end position="327"/>
    </location>
    <ligand>
        <name>ATP</name>
        <dbReference type="ChEBI" id="CHEBI:30616"/>
    </ligand>
</feature>
<dbReference type="EC" id="6.3.5.1" evidence="7 8"/>
<dbReference type="AlphaFoldDB" id="A0A7G1G5L7"/>
<dbReference type="SUPFAM" id="SSF56317">
    <property type="entry name" value="Carbon-nitrogen hydrolase"/>
    <property type="match status" value="1"/>
</dbReference>
<dbReference type="SUPFAM" id="SSF52402">
    <property type="entry name" value="Adenine nucleotide alpha hydrolases-like"/>
    <property type="match status" value="1"/>
</dbReference>
<dbReference type="InterPro" id="IPR003010">
    <property type="entry name" value="C-N_Hydrolase"/>
</dbReference>
<evidence type="ECO:0000256" key="9">
    <source>
        <dbReference type="RuleBase" id="RU003811"/>
    </source>
</evidence>
<dbReference type="GO" id="GO:0005524">
    <property type="term" value="F:ATP binding"/>
    <property type="evidence" value="ECO:0007669"/>
    <property type="project" value="UniProtKB-UniRule"/>
</dbReference>
<dbReference type="GO" id="GO:0009435">
    <property type="term" value="P:NAD+ biosynthetic process"/>
    <property type="evidence" value="ECO:0007669"/>
    <property type="project" value="UniProtKB-UniRule"/>
</dbReference>
<dbReference type="InterPro" id="IPR014729">
    <property type="entry name" value="Rossmann-like_a/b/a_fold"/>
</dbReference>
<feature type="binding site" evidence="7">
    <location>
        <position position="403"/>
    </location>
    <ligand>
        <name>deamido-NAD(+)</name>
        <dbReference type="ChEBI" id="CHEBI:58437"/>
        <note>ligand shared between two neighboring subunits</note>
    </ligand>
</feature>
<evidence type="ECO:0000313" key="12">
    <source>
        <dbReference type="Proteomes" id="UP000516361"/>
    </source>
</evidence>
<feature type="active site" description="Proton acceptor; for glutaminase activity" evidence="7">
    <location>
        <position position="43"/>
    </location>
</feature>
<dbReference type="NCBIfam" id="TIGR00552">
    <property type="entry name" value="nadE"/>
    <property type="match status" value="1"/>
</dbReference>
<feature type="binding site" evidence="7">
    <location>
        <position position="180"/>
    </location>
    <ligand>
        <name>L-glutamine</name>
        <dbReference type="ChEBI" id="CHEBI:58359"/>
    </ligand>
</feature>
<dbReference type="KEGG" id="ocy:OSSY52_20190"/>
<gene>
    <name evidence="11" type="primary">nadE2</name>
    <name evidence="7" type="synonym">nadE</name>
    <name evidence="11" type="ORF">OSSY52_20190</name>
</gene>
<protein>
    <recommendedName>
        <fullName evidence="7 8">Glutamine-dependent NAD(+) synthetase</fullName>
        <ecNumber evidence="7 8">6.3.5.1</ecNumber>
    </recommendedName>
    <alternativeName>
        <fullName evidence="7 8">NAD(+) synthase [glutamine-hydrolyzing]</fullName>
    </alternativeName>
</protein>
<feature type="binding site" evidence="7">
    <location>
        <position position="174"/>
    </location>
    <ligand>
        <name>L-glutamine</name>
        <dbReference type="ChEBI" id="CHEBI:58359"/>
    </ligand>
</feature>
<keyword evidence="5 7" id="KW-0067">ATP-binding</keyword>
<comment type="caution">
    <text evidence="7">Lacks conserved residue(s) required for the propagation of feature annotation.</text>
</comment>
<feature type="active site" description="Nucleophile; for glutaminase activity" evidence="7">
    <location>
        <position position="147"/>
    </location>
</feature>
<dbReference type="PROSITE" id="PS50263">
    <property type="entry name" value="CN_HYDROLASE"/>
    <property type="match status" value="1"/>
</dbReference>
<dbReference type="UniPathway" id="UPA00253">
    <property type="reaction ID" value="UER00334"/>
</dbReference>
<dbReference type="GO" id="GO:0003952">
    <property type="term" value="F:NAD+ synthase (glutamine-hydrolyzing) activity"/>
    <property type="evidence" value="ECO:0007669"/>
    <property type="project" value="UniProtKB-UniRule"/>
</dbReference>
<comment type="function">
    <text evidence="7">Catalyzes the ATP-dependent amidation of deamido-NAD to form NAD. Uses L-glutamine as a nitrogen source.</text>
</comment>
<name>A0A7G1G5L7_9BACT</name>
<evidence type="ECO:0000256" key="5">
    <source>
        <dbReference type="ARBA" id="ARBA00022840"/>
    </source>
</evidence>
<comment type="catalytic activity">
    <reaction evidence="7 8">
        <text>deamido-NAD(+) + L-glutamine + ATP + H2O = L-glutamate + AMP + diphosphate + NAD(+) + H(+)</text>
        <dbReference type="Rhea" id="RHEA:24384"/>
        <dbReference type="ChEBI" id="CHEBI:15377"/>
        <dbReference type="ChEBI" id="CHEBI:15378"/>
        <dbReference type="ChEBI" id="CHEBI:29985"/>
        <dbReference type="ChEBI" id="CHEBI:30616"/>
        <dbReference type="ChEBI" id="CHEBI:33019"/>
        <dbReference type="ChEBI" id="CHEBI:57540"/>
        <dbReference type="ChEBI" id="CHEBI:58359"/>
        <dbReference type="ChEBI" id="CHEBI:58437"/>
        <dbReference type="ChEBI" id="CHEBI:456215"/>
        <dbReference type="EC" id="6.3.5.1"/>
    </reaction>
</comment>
<dbReference type="RefSeq" id="WP_190614708.1">
    <property type="nucleotide sequence ID" value="NZ_AP018712.1"/>
</dbReference>
<dbReference type="InParanoid" id="A0A7G1G5L7"/>
<dbReference type="Pfam" id="PF00795">
    <property type="entry name" value="CN_hydrolase"/>
    <property type="match status" value="1"/>
</dbReference>
<evidence type="ECO:0000256" key="1">
    <source>
        <dbReference type="ARBA" id="ARBA00005188"/>
    </source>
</evidence>
<evidence type="ECO:0000256" key="6">
    <source>
        <dbReference type="ARBA" id="ARBA00023027"/>
    </source>
</evidence>
<dbReference type="GO" id="GO:0005737">
    <property type="term" value="C:cytoplasm"/>
    <property type="evidence" value="ECO:0007669"/>
    <property type="project" value="InterPro"/>
</dbReference>
<keyword evidence="3 7" id="KW-0436">Ligase</keyword>
<evidence type="ECO:0000256" key="7">
    <source>
        <dbReference type="HAMAP-Rule" id="MF_02090"/>
    </source>
</evidence>
<feature type="binding site" evidence="7">
    <location>
        <position position="544"/>
    </location>
    <ligand>
        <name>deamido-NAD(+)</name>
        <dbReference type="ChEBI" id="CHEBI:58437"/>
        <note>ligand shared between two neighboring subunits</note>
    </ligand>
</feature>
<dbReference type="GO" id="GO:0008795">
    <property type="term" value="F:NAD+ synthase activity"/>
    <property type="evidence" value="ECO:0007669"/>
    <property type="project" value="UniProtKB-UniRule"/>
</dbReference>